<organism evidence="1 2">
    <name type="scientific">Synaphobranchus kaupii</name>
    <name type="common">Kaup's arrowtooth eel</name>
    <dbReference type="NCBI Taxonomy" id="118154"/>
    <lineage>
        <taxon>Eukaryota</taxon>
        <taxon>Metazoa</taxon>
        <taxon>Chordata</taxon>
        <taxon>Craniata</taxon>
        <taxon>Vertebrata</taxon>
        <taxon>Euteleostomi</taxon>
        <taxon>Actinopterygii</taxon>
        <taxon>Neopterygii</taxon>
        <taxon>Teleostei</taxon>
        <taxon>Anguilliformes</taxon>
        <taxon>Synaphobranchidae</taxon>
        <taxon>Synaphobranchus</taxon>
    </lineage>
</organism>
<sequence length="165" mass="19185">MTYHETFASVGKKDKRNKKNTISVVWHEGTAGRSAAEVTSAYATALEKERDISHIIYWVDNCSAQNKNCSERYPNWQIYGWSSCDVVHVACTMHARCKLSHEEEFRELDFLQNKFQLQVPTTLRPQDKGVEEAKKRDILQKLCPLMTPTRRLFWSSRPVCNDDEE</sequence>
<gene>
    <name evidence="1" type="ORF">SKAU_G00192070</name>
</gene>
<dbReference type="AlphaFoldDB" id="A0A9Q1FE78"/>
<proteinExistence type="predicted"/>
<keyword evidence="2" id="KW-1185">Reference proteome</keyword>
<dbReference type="EMBL" id="JAINUF010000006">
    <property type="protein sequence ID" value="KAJ8356413.1"/>
    <property type="molecule type" value="Genomic_DNA"/>
</dbReference>
<reference evidence="1" key="1">
    <citation type="journal article" date="2023" name="Science">
        <title>Genome structures resolve the early diversification of teleost fishes.</title>
        <authorList>
            <person name="Parey E."/>
            <person name="Louis A."/>
            <person name="Montfort J."/>
            <person name="Bouchez O."/>
            <person name="Roques C."/>
            <person name="Iampietro C."/>
            <person name="Lluch J."/>
            <person name="Castinel A."/>
            <person name="Donnadieu C."/>
            <person name="Desvignes T."/>
            <person name="Floi Bucao C."/>
            <person name="Jouanno E."/>
            <person name="Wen M."/>
            <person name="Mejri S."/>
            <person name="Dirks R."/>
            <person name="Jansen H."/>
            <person name="Henkel C."/>
            <person name="Chen W.J."/>
            <person name="Zahm M."/>
            <person name="Cabau C."/>
            <person name="Klopp C."/>
            <person name="Thompson A.W."/>
            <person name="Robinson-Rechavi M."/>
            <person name="Braasch I."/>
            <person name="Lecointre G."/>
            <person name="Bobe J."/>
            <person name="Postlethwait J.H."/>
            <person name="Berthelot C."/>
            <person name="Roest Crollius H."/>
            <person name="Guiguen Y."/>
        </authorList>
    </citation>
    <scope>NUCLEOTIDE SEQUENCE</scope>
    <source>
        <strain evidence="1">WJC10195</strain>
    </source>
</reference>
<dbReference type="OrthoDB" id="6781302at2759"/>
<evidence type="ECO:0000313" key="1">
    <source>
        <dbReference type="EMBL" id="KAJ8356413.1"/>
    </source>
</evidence>
<comment type="caution">
    <text evidence="1">The sequence shown here is derived from an EMBL/GenBank/DDBJ whole genome shotgun (WGS) entry which is preliminary data.</text>
</comment>
<dbReference type="Proteomes" id="UP001152622">
    <property type="component" value="Chromosome 6"/>
</dbReference>
<protein>
    <submittedName>
        <fullName evidence="1">Uncharacterized protein</fullName>
    </submittedName>
</protein>
<name>A0A9Q1FE78_SYNKA</name>
<evidence type="ECO:0000313" key="2">
    <source>
        <dbReference type="Proteomes" id="UP001152622"/>
    </source>
</evidence>
<accession>A0A9Q1FE78</accession>